<dbReference type="Proteomes" id="UP001497480">
    <property type="component" value="Unassembled WGS sequence"/>
</dbReference>
<dbReference type="AlphaFoldDB" id="A0AAV1VR44"/>
<keyword evidence="2" id="KW-1185">Reference proteome</keyword>
<dbReference type="EMBL" id="CAXHTB010000001">
    <property type="protein sequence ID" value="CAL0299392.1"/>
    <property type="molecule type" value="Genomic_DNA"/>
</dbReference>
<sequence length="122" mass="14201">MSFQREREKVREWRGGDDLEVATGGMGVDFFKSLTKYVSEFTRLGGVIEKMERLDFAQCLVASKDLSLIDKIKKGFIGDMEYEIRMVEEVVYVDDDHHWKLLQSRKEIVTVLNLSDSMDGEW</sequence>
<protein>
    <submittedName>
        <fullName evidence="1">Uncharacterized protein</fullName>
    </submittedName>
</protein>
<reference evidence="1 2" key="1">
    <citation type="submission" date="2024-03" db="EMBL/GenBank/DDBJ databases">
        <authorList>
            <person name="Martinez-Hernandez J."/>
        </authorList>
    </citation>
    <scope>NUCLEOTIDE SEQUENCE [LARGE SCALE GENOMIC DNA]</scope>
</reference>
<evidence type="ECO:0000313" key="2">
    <source>
        <dbReference type="Proteomes" id="UP001497480"/>
    </source>
</evidence>
<organism evidence="1 2">
    <name type="scientific">Lupinus luteus</name>
    <name type="common">European yellow lupine</name>
    <dbReference type="NCBI Taxonomy" id="3873"/>
    <lineage>
        <taxon>Eukaryota</taxon>
        <taxon>Viridiplantae</taxon>
        <taxon>Streptophyta</taxon>
        <taxon>Embryophyta</taxon>
        <taxon>Tracheophyta</taxon>
        <taxon>Spermatophyta</taxon>
        <taxon>Magnoliopsida</taxon>
        <taxon>eudicotyledons</taxon>
        <taxon>Gunneridae</taxon>
        <taxon>Pentapetalae</taxon>
        <taxon>rosids</taxon>
        <taxon>fabids</taxon>
        <taxon>Fabales</taxon>
        <taxon>Fabaceae</taxon>
        <taxon>Papilionoideae</taxon>
        <taxon>50 kb inversion clade</taxon>
        <taxon>genistoids sensu lato</taxon>
        <taxon>core genistoids</taxon>
        <taxon>Genisteae</taxon>
        <taxon>Lupinus</taxon>
    </lineage>
</organism>
<evidence type="ECO:0000313" key="1">
    <source>
        <dbReference type="EMBL" id="CAL0299392.1"/>
    </source>
</evidence>
<comment type="caution">
    <text evidence="1">The sequence shown here is derived from an EMBL/GenBank/DDBJ whole genome shotgun (WGS) entry which is preliminary data.</text>
</comment>
<proteinExistence type="predicted"/>
<gene>
    <name evidence="1" type="ORF">LLUT_LOCUS452</name>
</gene>
<name>A0AAV1VR44_LUPLU</name>
<accession>A0AAV1VR44</accession>